<feature type="compositionally biased region" description="Polar residues" evidence="1">
    <location>
        <begin position="57"/>
        <end position="67"/>
    </location>
</feature>
<proteinExistence type="predicted"/>
<reference evidence="2" key="1">
    <citation type="submission" date="2019-03" db="EMBL/GenBank/DDBJ databases">
        <title>WGS assembly of Setaria viridis.</title>
        <authorList>
            <person name="Huang P."/>
            <person name="Jenkins J."/>
            <person name="Grimwood J."/>
            <person name="Barry K."/>
            <person name="Healey A."/>
            <person name="Mamidi S."/>
            <person name="Sreedasyam A."/>
            <person name="Shu S."/>
            <person name="Feldman M."/>
            <person name="Wu J."/>
            <person name="Yu Y."/>
            <person name="Chen C."/>
            <person name="Johnson J."/>
            <person name="Rokhsar D."/>
            <person name="Baxter I."/>
            <person name="Schmutz J."/>
            <person name="Brutnell T."/>
            <person name="Kellogg E."/>
        </authorList>
    </citation>
    <scope>NUCLEOTIDE SEQUENCE [LARGE SCALE GENOMIC DNA]</scope>
</reference>
<protein>
    <submittedName>
        <fullName evidence="2">Uncharacterized protein</fullName>
    </submittedName>
</protein>
<keyword evidence="3" id="KW-1185">Reference proteome</keyword>
<feature type="region of interest" description="Disordered" evidence="1">
    <location>
        <begin position="19"/>
        <end position="191"/>
    </location>
</feature>
<evidence type="ECO:0000313" key="3">
    <source>
        <dbReference type="Proteomes" id="UP000298652"/>
    </source>
</evidence>
<organism evidence="2 3">
    <name type="scientific">Setaria viridis</name>
    <name type="common">Green bristlegrass</name>
    <name type="synonym">Setaria italica subsp. viridis</name>
    <dbReference type="NCBI Taxonomy" id="4556"/>
    <lineage>
        <taxon>Eukaryota</taxon>
        <taxon>Viridiplantae</taxon>
        <taxon>Streptophyta</taxon>
        <taxon>Embryophyta</taxon>
        <taxon>Tracheophyta</taxon>
        <taxon>Spermatophyta</taxon>
        <taxon>Magnoliopsida</taxon>
        <taxon>Liliopsida</taxon>
        <taxon>Poales</taxon>
        <taxon>Poaceae</taxon>
        <taxon>PACMAD clade</taxon>
        <taxon>Panicoideae</taxon>
        <taxon>Panicodae</taxon>
        <taxon>Paniceae</taxon>
        <taxon>Cenchrinae</taxon>
        <taxon>Setaria</taxon>
    </lineage>
</organism>
<sequence length="217" mass="23483">MHREHVDLLARCRQLHSIAPVTKSPPAHGRLDGWMPPARGRQARHLGRHRHERPGTPQDSRTYQPQCIPSAPPVRCASAGLPDPAMLEPQQHDAVSLGDSTAGQRGRDPSDRSSEMLDLGEEEIDQAARRPHHPPPEHEQERWVGEGGNGASPPPSSSPDRLPARLSWEVDGGVPPVSPARGATQGDGSVSDHSMSLLPLFHGICLLCVCCICEARS</sequence>
<dbReference type="Proteomes" id="UP000298652">
    <property type="component" value="Chromosome 2"/>
</dbReference>
<feature type="compositionally biased region" description="Basic and acidic residues" evidence="1">
    <location>
        <begin position="105"/>
        <end position="115"/>
    </location>
</feature>
<evidence type="ECO:0000256" key="1">
    <source>
        <dbReference type="SAM" id="MobiDB-lite"/>
    </source>
</evidence>
<dbReference type="Gramene" id="TKW31285">
    <property type="protein sequence ID" value="TKW31285"/>
    <property type="gene ID" value="SEVIR_2G095501v2"/>
</dbReference>
<dbReference type="AlphaFoldDB" id="A0A4U6VQZ0"/>
<evidence type="ECO:0000313" key="2">
    <source>
        <dbReference type="EMBL" id="TKW31285.1"/>
    </source>
</evidence>
<feature type="compositionally biased region" description="Basic and acidic residues" evidence="1">
    <location>
        <begin position="134"/>
        <end position="144"/>
    </location>
</feature>
<gene>
    <name evidence="2" type="ORF">SEVIR_2G095501v2</name>
</gene>
<accession>A0A4U6VQZ0</accession>
<name>A0A4U6VQZ0_SETVI</name>
<dbReference type="EMBL" id="CM016553">
    <property type="protein sequence ID" value="TKW31285.1"/>
    <property type="molecule type" value="Genomic_DNA"/>
</dbReference>
<feature type="compositionally biased region" description="Basic residues" evidence="1">
    <location>
        <begin position="41"/>
        <end position="52"/>
    </location>
</feature>